<evidence type="ECO:0000256" key="7">
    <source>
        <dbReference type="ARBA" id="ARBA00023128"/>
    </source>
</evidence>
<dbReference type="KEGG" id="smo:SELMODRAFT_437650"/>
<evidence type="ECO:0000256" key="2">
    <source>
        <dbReference type="ARBA" id="ARBA00004173"/>
    </source>
</evidence>
<dbReference type="Gramene" id="EFJ38132">
    <property type="protein sequence ID" value="EFJ38132"/>
    <property type="gene ID" value="SELMODRAFT_437650"/>
</dbReference>
<evidence type="ECO:0000256" key="9">
    <source>
        <dbReference type="SAM" id="MobiDB-lite"/>
    </source>
</evidence>
<dbReference type="GO" id="GO:0016020">
    <property type="term" value="C:membrane"/>
    <property type="evidence" value="ECO:0007669"/>
    <property type="project" value="UniProtKB-SubCell"/>
</dbReference>
<protein>
    <recommendedName>
        <fullName evidence="13">Cytochrome c oxidase subunit 5C</fullName>
    </recommendedName>
</protein>
<evidence type="ECO:0000313" key="12">
    <source>
        <dbReference type="Proteomes" id="UP000001514"/>
    </source>
</evidence>
<comment type="similarity">
    <text evidence="4">Belongs to the cytochrome c oxidase subunit 5C family.</text>
</comment>
<keyword evidence="8" id="KW-0472">Membrane</keyword>
<dbReference type="EMBL" id="GL377577">
    <property type="protein sequence ID" value="EFJ29324.1"/>
    <property type="molecule type" value="Genomic_DNA"/>
</dbReference>
<keyword evidence="5" id="KW-0812">Transmembrane</keyword>
<accession>D8QNM5</accession>
<reference evidence="11 12" key="1">
    <citation type="journal article" date="2011" name="Science">
        <title>The Selaginella genome identifies genetic changes associated with the evolution of vascular plants.</title>
        <authorList>
            <person name="Banks J.A."/>
            <person name="Nishiyama T."/>
            <person name="Hasebe M."/>
            <person name="Bowman J.L."/>
            <person name="Gribskov M."/>
            <person name="dePamphilis C."/>
            <person name="Albert V.A."/>
            <person name="Aono N."/>
            <person name="Aoyama T."/>
            <person name="Ambrose B.A."/>
            <person name="Ashton N.W."/>
            <person name="Axtell M.J."/>
            <person name="Barker E."/>
            <person name="Barker M.S."/>
            <person name="Bennetzen J.L."/>
            <person name="Bonawitz N.D."/>
            <person name="Chapple C."/>
            <person name="Cheng C."/>
            <person name="Correa L.G."/>
            <person name="Dacre M."/>
            <person name="DeBarry J."/>
            <person name="Dreyer I."/>
            <person name="Elias M."/>
            <person name="Engstrom E.M."/>
            <person name="Estelle M."/>
            <person name="Feng L."/>
            <person name="Finet C."/>
            <person name="Floyd S.K."/>
            <person name="Frommer W.B."/>
            <person name="Fujita T."/>
            <person name="Gramzow L."/>
            <person name="Gutensohn M."/>
            <person name="Harholt J."/>
            <person name="Hattori M."/>
            <person name="Heyl A."/>
            <person name="Hirai T."/>
            <person name="Hiwatashi Y."/>
            <person name="Ishikawa M."/>
            <person name="Iwata M."/>
            <person name="Karol K.G."/>
            <person name="Koehler B."/>
            <person name="Kolukisaoglu U."/>
            <person name="Kubo M."/>
            <person name="Kurata T."/>
            <person name="Lalonde S."/>
            <person name="Li K."/>
            <person name="Li Y."/>
            <person name="Litt A."/>
            <person name="Lyons E."/>
            <person name="Manning G."/>
            <person name="Maruyama T."/>
            <person name="Michael T.P."/>
            <person name="Mikami K."/>
            <person name="Miyazaki S."/>
            <person name="Morinaga S."/>
            <person name="Murata T."/>
            <person name="Mueller-Roeber B."/>
            <person name="Nelson D.R."/>
            <person name="Obara M."/>
            <person name="Oguri Y."/>
            <person name="Olmstead R.G."/>
            <person name="Onodera N."/>
            <person name="Petersen B.L."/>
            <person name="Pils B."/>
            <person name="Prigge M."/>
            <person name="Rensing S.A."/>
            <person name="Riano-Pachon D.M."/>
            <person name="Roberts A.W."/>
            <person name="Sato Y."/>
            <person name="Scheller H.V."/>
            <person name="Schulz B."/>
            <person name="Schulz C."/>
            <person name="Shakirov E.V."/>
            <person name="Shibagaki N."/>
            <person name="Shinohara N."/>
            <person name="Shippen D.E."/>
            <person name="Soerensen I."/>
            <person name="Sotooka R."/>
            <person name="Sugimoto N."/>
            <person name="Sugita M."/>
            <person name="Sumikawa N."/>
            <person name="Tanurdzic M."/>
            <person name="Theissen G."/>
            <person name="Ulvskov P."/>
            <person name="Wakazuki S."/>
            <person name="Weng J.K."/>
            <person name="Willats W.W."/>
            <person name="Wipf D."/>
            <person name="Wolf P.G."/>
            <person name="Yang L."/>
            <person name="Zimmer A.D."/>
            <person name="Zhu Q."/>
            <person name="Mitros T."/>
            <person name="Hellsten U."/>
            <person name="Loque D."/>
            <person name="Otillar R."/>
            <person name="Salamov A."/>
            <person name="Schmutz J."/>
            <person name="Shapiro H."/>
            <person name="Lindquist E."/>
            <person name="Lucas S."/>
            <person name="Rokhsar D."/>
            <person name="Grigoriev I.V."/>
        </authorList>
    </citation>
    <scope>NUCLEOTIDE SEQUENCE [LARGE SCALE GENOMIC DNA]</scope>
</reference>
<evidence type="ECO:0000256" key="5">
    <source>
        <dbReference type="ARBA" id="ARBA00022692"/>
    </source>
</evidence>
<dbReference type="PANTHER" id="PTHR34372:SF2">
    <property type="entry name" value="CYTOCHROME C OXIDASE SUBUNIT 5C-2-RELATED"/>
    <property type="match status" value="1"/>
</dbReference>
<dbReference type="InParanoid" id="D8QNM5"/>
<dbReference type="Gramene" id="EFJ29324">
    <property type="protein sequence ID" value="EFJ29324"/>
    <property type="gene ID" value="SELMODRAFT_410175"/>
</dbReference>
<name>D8QNM5_SELML</name>
<comment type="subcellular location">
    <subcellularLocation>
        <location evidence="3">Membrane</location>
    </subcellularLocation>
    <subcellularLocation>
        <location evidence="2">Mitochondrion</location>
    </subcellularLocation>
</comment>
<dbReference type="EMBL" id="GL377565">
    <property type="protein sequence ID" value="EFJ38132.1"/>
    <property type="molecule type" value="Genomic_DNA"/>
</dbReference>
<evidence type="ECO:0000313" key="11">
    <source>
        <dbReference type="EMBL" id="EFJ38132.1"/>
    </source>
</evidence>
<dbReference type="KEGG" id="smo:SELMODRAFT_410175"/>
<dbReference type="GO" id="GO:0005739">
    <property type="term" value="C:mitochondrion"/>
    <property type="evidence" value="ECO:0007669"/>
    <property type="project" value="UniProtKB-SubCell"/>
</dbReference>
<dbReference type="InterPro" id="IPR008432">
    <property type="entry name" value="COX5C"/>
</dbReference>
<keyword evidence="7" id="KW-0496">Mitochondrion</keyword>
<proteinExistence type="inferred from homology"/>
<evidence type="ECO:0000256" key="1">
    <source>
        <dbReference type="ARBA" id="ARBA00002480"/>
    </source>
</evidence>
<dbReference type="OMA" id="WRRHCEE"/>
<sequence>MASPQPKPPARPQHGPAAAVPPPKKPDDFAGRRISPKIAAARAAAEAFHKKHSPNVLRELTIGLALGFAGGALWKIYHLNWRRHCEEFYVGLDKGIYTTVVRPKTKLAVEA</sequence>
<evidence type="ECO:0000313" key="10">
    <source>
        <dbReference type="EMBL" id="EFJ29324.1"/>
    </source>
</evidence>
<evidence type="ECO:0000256" key="4">
    <source>
        <dbReference type="ARBA" id="ARBA00009591"/>
    </source>
</evidence>
<evidence type="ECO:0000256" key="8">
    <source>
        <dbReference type="ARBA" id="ARBA00023136"/>
    </source>
</evidence>
<keyword evidence="6" id="KW-1133">Transmembrane helix</keyword>
<dbReference type="PANTHER" id="PTHR34372">
    <property type="entry name" value="CYTOCHROME C OXIDASE SUBUNIT 5C-2-RELATED"/>
    <property type="match status" value="1"/>
</dbReference>
<keyword evidence="12" id="KW-1185">Reference proteome</keyword>
<gene>
    <name evidence="10" type="ORF">SELMODRAFT_410175</name>
    <name evidence="11" type="ORF">SELMODRAFT_437650</name>
</gene>
<feature type="compositionally biased region" description="Pro residues" evidence="9">
    <location>
        <begin position="1"/>
        <end position="11"/>
    </location>
</feature>
<organism evidence="12">
    <name type="scientific">Selaginella moellendorffii</name>
    <name type="common">Spikemoss</name>
    <dbReference type="NCBI Taxonomy" id="88036"/>
    <lineage>
        <taxon>Eukaryota</taxon>
        <taxon>Viridiplantae</taxon>
        <taxon>Streptophyta</taxon>
        <taxon>Embryophyta</taxon>
        <taxon>Tracheophyta</taxon>
        <taxon>Lycopodiopsida</taxon>
        <taxon>Selaginellales</taxon>
        <taxon>Selaginellaceae</taxon>
        <taxon>Selaginella</taxon>
    </lineage>
</organism>
<evidence type="ECO:0000256" key="3">
    <source>
        <dbReference type="ARBA" id="ARBA00004370"/>
    </source>
</evidence>
<evidence type="ECO:0008006" key="13">
    <source>
        <dbReference type="Google" id="ProtNLM"/>
    </source>
</evidence>
<comment type="function">
    <text evidence="1">This protein is one of the nuclear-coded polypeptide chains of cytochrome c oxidase, the terminal oxidase in mitochondrial electron transport.</text>
</comment>
<evidence type="ECO:0000256" key="6">
    <source>
        <dbReference type="ARBA" id="ARBA00022989"/>
    </source>
</evidence>
<dbReference type="Proteomes" id="UP000001514">
    <property type="component" value="Unassembled WGS sequence"/>
</dbReference>
<dbReference type="AlphaFoldDB" id="D8QNM5"/>
<feature type="region of interest" description="Disordered" evidence="9">
    <location>
        <begin position="1"/>
        <end position="32"/>
    </location>
</feature>
<dbReference type="HOGENOM" id="CLU_2162765_0_0_1"/>